<sequence length="24" mass="2716">MGARELARPIEDVYKQHVNVSCLS</sequence>
<reference evidence="1" key="1">
    <citation type="submission" date="2014-09" db="EMBL/GenBank/DDBJ databases">
        <authorList>
            <person name="Magalhaes I.L.F."/>
            <person name="Oliveira U."/>
            <person name="Santos F.R."/>
            <person name="Vidigal T.H.D.A."/>
            <person name="Brescovit A.D."/>
            <person name="Santos A.J."/>
        </authorList>
    </citation>
    <scope>NUCLEOTIDE SEQUENCE</scope>
    <source>
        <tissue evidence="1">Shoot tissue taken approximately 20 cm above the soil surface</tissue>
    </source>
</reference>
<name>A0A0A9EEG4_ARUDO</name>
<dbReference type="AlphaFoldDB" id="A0A0A9EEG4"/>
<protein>
    <submittedName>
        <fullName evidence="1">Uncharacterized protein</fullName>
    </submittedName>
</protein>
<accession>A0A0A9EEG4</accession>
<dbReference type="EMBL" id="GBRH01200487">
    <property type="protein sequence ID" value="JAD97408.1"/>
    <property type="molecule type" value="Transcribed_RNA"/>
</dbReference>
<evidence type="ECO:0000313" key="1">
    <source>
        <dbReference type="EMBL" id="JAD97408.1"/>
    </source>
</evidence>
<organism evidence="1">
    <name type="scientific">Arundo donax</name>
    <name type="common">Giant reed</name>
    <name type="synonym">Donax arundinaceus</name>
    <dbReference type="NCBI Taxonomy" id="35708"/>
    <lineage>
        <taxon>Eukaryota</taxon>
        <taxon>Viridiplantae</taxon>
        <taxon>Streptophyta</taxon>
        <taxon>Embryophyta</taxon>
        <taxon>Tracheophyta</taxon>
        <taxon>Spermatophyta</taxon>
        <taxon>Magnoliopsida</taxon>
        <taxon>Liliopsida</taxon>
        <taxon>Poales</taxon>
        <taxon>Poaceae</taxon>
        <taxon>PACMAD clade</taxon>
        <taxon>Arundinoideae</taxon>
        <taxon>Arundineae</taxon>
        <taxon>Arundo</taxon>
    </lineage>
</organism>
<proteinExistence type="predicted"/>
<reference evidence="1" key="2">
    <citation type="journal article" date="2015" name="Data Brief">
        <title>Shoot transcriptome of the giant reed, Arundo donax.</title>
        <authorList>
            <person name="Barrero R.A."/>
            <person name="Guerrero F.D."/>
            <person name="Moolhuijzen P."/>
            <person name="Goolsby J.A."/>
            <person name="Tidwell J."/>
            <person name="Bellgard S.E."/>
            <person name="Bellgard M.I."/>
        </authorList>
    </citation>
    <scope>NUCLEOTIDE SEQUENCE</scope>
    <source>
        <tissue evidence="1">Shoot tissue taken approximately 20 cm above the soil surface</tissue>
    </source>
</reference>